<evidence type="ECO:0000256" key="1">
    <source>
        <dbReference type="SAM" id="MobiDB-lite"/>
    </source>
</evidence>
<feature type="region of interest" description="Disordered" evidence="1">
    <location>
        <begin position="238"/>
        <end position="257"/>
    </location>
</feature>
<evidence type="ECO:0000313" key="2">
    <source>
        <dbReference type="EMBL" id="KAK0392485.1"/>
    </source>
</evidence>
<protein>
    <submittedName>
        <fullName evidence="2">Uncharacterized protein</fullName>
    </submittedName>
</protein>
<proteinExistence type="predicted"/>
<comment type="caution">
    <text evidence="2">The sequence shown here is derived from an EMBL/GenBank/DDBJ whole genome shotgun (WGS) entry which is preliminary data.</text>
</comment>
<dbReference type="AlphaFoldDB" id="A0AA39GRZ0"/>
<accession>A0AA39GRZ0</accession>
<evidence type="ECO:0000313" key="3">
    <source>
        <dbReference type="Proteomes" id="UP001175261"/>
    </source>
</evidence>
<organism evidence="2 3">
    <name type="scientific">Sarocladium strictum</name>
    <name type="common">Black bundle disease fungus</name>
    <name type="synonym">Acremonium strictum</name>
    <dbReference type="NCBI Taxonomy" id="5046"/>
    <lineage>
        <taxon>Eukaryota</taxon>
        <taxon>Fungi</taxon>
        <taxon>Dikarya</taxon>
        <taxon>Ascomycota</taxon>
        <taxon>Pezizomycotina</taxon>
        <taxon>Sordariomycetes</taxon>
        <taxon>Hypocreomycetidae</taxon>
        <taxon>Hypocreales</taxon>
        <taxon>Sarocladiaceae</taxon>
        <taxon>Sarocladium</taxon>
    </lineage>
</organism>
<sequence length="540" mass="59322">MTNGIVRLERFFASKRKSSSTPSTEPSSPVTPSGPQFPSPSFIRPKGTRMTARKETYVKHSFRSNPMLEGALGVGTPVKNTSPATAASKQTAPQLPTIVRSSSFDDSQCDSLFNNIYEFPVPPKDAVDQLPLLDRVDFESLYDGFTSDSSDSTTGSPCHEPVSVPVRHETPLTEAVNIQTLVDSLNKKLPEIPSLASERQEDAPGPAADWELEDTAAVNIINTDLFKDIEKQLGETIPRAPLQHSSSEPALSQIRWRDSQSHSSSSVLWEPDFSDFMSLSDDDIAESNVAPALVSSRPDGGMPPTPPLTASTIDTPMVSRPRSLLTLTPPYASKPATAAAYEAARIASRYEFDLVYVVSLWPDGTRPRTPSIGHEEPTRSNASSPYHMTGRLLAAYGLERVKSPFQVNASVHTQILRSDEWIEYRSQEARSDEFAQGYACSFFTGQYSRSNSVASNMSASTQGSRKKVDRGLVFAAYRNPKEDGTMRCPDEKELKALKRDAEGLVEMLMDLHAAHRLRQAPLFTQQEETGPTPAKNFKFA</sequence>
<keyword evidence="3" id="KW-1185">Reference proteome</keyword>
<feature type="compositionally biased region" description="Low complexity" evidence="1">
    <location>
        <begin position="19"/>
        <end position="34"/>
    </location>
</feature>
<gene>
    <name evidence="2" type="ORF">NLU13_1980</name>
</gene>
<dbReference type="Proteomes" id="UP001175261">
    <property type="component" value="Unassembled WGS sequence"/>
</dbReference>
<feature type="region of interest" description="Disordered" evidence="1">
    <location>
        <begin position="11"/>
        <end position="50"/>
    </location>
</feature>
<dbReference type="EMBL" id="JAPDFR010000001">
    <property type="protein sequence ID" value="KAK0392485.1"/>
    <property type="molecule type" value="Genomic_DNA"/>
</dbReference>
<feature type="region of interest" description="Disordered" evidence="1">
    <location>
        <begin position="293"/>
        <end position="315"/>
    </location>
</feature>
<feature type="region of interest" description="Disordered" evidence="1">
    <location>
        <begin position="366"/>
        <end position="385"/>
    </location>
</feature>
<name>A0AA39GRZ0_SARSR</name>
<reference evidence="2" key="1">
    <citation type="submission" date="2022-10" db="EMBL/GenBank/DDBJ databases">
        <title>Determination and structural analysis of whole genome sequence of Sarocladium strictum F4-1.</title>
        <authorList>
            <person name="Hu L."/>
            <person name="Jiang Y."/>
        </authorList>
    </citation>
    <scope>NUCLEOTIDE SEQUENCE</scope>
    <source>
        <strain evidence="2">F4-1</strain>
    </source>
</reference>